<evidence type="ECO:0000313" key="2">
    <source>
        <dbReference type="EMBL" id="HIP17126.1"/>
    </source>
</evidence>
<dbReference type="GO" id="GO:0005829">
    <property type="term" value="C:cytosol"/>
    <property type="evidence" value="ECO:0007669"/>
    <property type="project" value="TreeGrafter"/>
</dbReference>
<accession>A0A833DRG9</accession>
<dbReference type="AlphaFoldDB" id="A0A833DRG9"/>
<dbReference type="SUPFAM" id="SSF52540">
    <property type="entry name" value="P-loop containing nucleoside triphosphate hydrolases"/>
    <property type="match status" value="1"/>
</dbReference>
<sequence>MKIGFYNIQGGTGKTTIAANMAYYISEIIRTIYIDCDIYGGNSAILFDMETDPNTLNAYLDGKCPIDDIIHEYDNLSVILCDTTPNAFNTDFDINRLLDVINYADEKYDVVILDLPPNITEGNILFSNEEISSKMIVVAEDSVPGIAGALKTIELLNALDIKIIGTIVNKDRNIVDYEDILNNIIAIMPYDKKVEEQWIEGTLIIKKRSSFGKELTFLAEELTGSYIEKDLATIRALKIAKEFKSKALGKFDDES</sequence>
<dbReference type="Proteomes" id="UP000605144">
    <property type="component" value="Unassembled WGS sequence"/>
</dbReference>
<evidence type="ECO:0000313" key="3">
    <source>
        <dbReference type="Proteomes" id="UP000605144"/>
    </source>
</evidence>
<proteinExistence type="predicted"/>
<name>A0A833DRG9_9EURY</name>
<dbReference type="EMBL" id="DQSV01000047">
    <property type="protein sequence ID" value="HIP17126.1"/>
    <property type="molecule type" value="Genomic_DNA"/>
</dbReference>
<dbReference type="PANTHER" id="PTHR43384:SF10">
    <property type="entry name" value="ATPASE INVOLVED IN CHROMOSOME PARTITIONING, PARA_MIND FAMILY"/>
    <property type="match status" value="1"/>
</dbReference>
<dbReference type="Pfam" id="PF13614">
    <property type="entry name" value="AAA_31"/>
    <property type="match status" value="1"/>
</dbReference>
<dbReference type="GO" id="GO:0051782">
    <property type="term" value="P:negative regulation of cell division"/>
    <property type="evidence" value="ECO:0007669"/>
    <property type="project" value="TreeGrafter"/>
</dbReference>
<feature type="domain" description="AAA" evidence="1">
    <location>
        <begin position="3"/>
        <end position="156"/>
    </location>
</feature>
<reference evidence="2" key="1">
    <citation type="journal article" date="2020" name="ISME J.">
        <title>Gammaproteobacteria mediating utilization of methyl-, sulfur- and petroleum organic compounds in deep ocean hydrothermal plumes.</title>
        <authorList>
            <person name="Zhou Z."/>
            <person name="Liu Y."/>
            <person name="Pan J."/>
            <person name="Cron B.R."/>
            <person name="Toner B.M."/>
            <person name="Anantharaman K."/>
            <person name="Breier J.A."/>
            <person name="Dick G.J."/>
            <person name="Li M."/>
        </authorList>
    </citation>
    <scope>NUCLEOTIDE SEQUENCE</scope>
    <source>
        <strain evidence="2">SZUA-1385</strain>
    </source>
</reference>
<dbReference type="InterPro" id="IPR050625">
    <property type="entry name" value="ParA/MinD_ATPase"/>
</dbReference>
<dbReference type="GO" id="GO:0009898">
    <property type="term" value="C:cytoplasmic side of plasma membrane"/>
    <property type="evidence" value="ECO:0007669"/>
    <property type="project" value="TreeGrafter"/>
</dbReference>
<dbReference type="InterPro" id="IPR027417">
    <property type="entry name" value="P-loop_NTPase"/>
</dbReference>
<gene>
    <name evidence="2" type="ORF">EYG76_02345</name>
</gene>
<dbReference type="PANTHER" id="PTHR43384">
    <property type="entry name" value="SEPTUM SITE-DETERMINING PROTEIN MIND HOMOLOG, CHLOROPLASTIC-RELATED"/>
    <property type="match status" value="1"/>
</dbReference>
<dbReference type="GO" id="GO:0016887">
    <property type="term" value="F:ATP hydrolysis activity"/>
    <property type="evidence" value="ECO:0007669"/>
    <property type="project" value="TreeGrafter"/>
</dbReference>
<comment type="caution">
    <text evidence="2">The sequence shown here is derived from an EMBL/GenBank/DDBJ whole genome shotgun (WGS) entry which is preliminary data.</text>
</comment>
<organism evidence="2 3">
    <name type="scientific">Methanothermococcus okinawensis</name>
    <dbReference type="NCBI Taxonomy" id="155863"/>
    <lineage>
        <taxon>Archaea</taxon>
        <taxon>Methanobacteriati</taxon>
        <taxon>Methanobacteriota</taxon>
        <taxon>Methanomada group</taxon>
        <taxon>Methanococci</taxon>
        <taxon>Methanococcales</taxon>
        <taxon>Methanococcaceae</taxon>
        <taxon>Methanothermococcus</taxon>
    </lineage>
</organism>
<dbReference type="Gene3D" id="3.40.50.300">
    <property type="entry name" value="P-loop containing nucleotide triphosphate hydrolases"/>
    <property type="match status" value="1"/>
</dbReference>
<dbReference type="InterPro" id="IPR025669">
    <property type="entry name" value="AAA_dom"/>
</dbReference>
<dbReference type="GO" id="GO:0005524">
    <property type="term" value="F:ATP binding"/>
    <property type="evidence" value="ECO:0007669"/>
    <property type="project" value="TreeGrafter"/>
</dbReference>
<evidence type="ECO:0000259" key="1">
    <source>
        <dbReference type="Pfam" id="PF13614"/>
    </source>
</evidence>
<protein>
    <submittedName>
        <fullName evidence="2">MinD/ParA family protein</fullName>
    </submittedName>
</protein>